<proteinExistence type="predicted"/>
<evidence type="ECO:0000256" key="2">
    <source>
        <dbReference type="SAM" id="MobiDB-lite"/>
    </source>
</evidence>
<comment type="caution">
    <text evidence="5">The sequence shown here is derived from an EMBL/GenBank/DDBJ whole genome shotgun (WGS) entry which is preliminary data.</text>
</comment>
<gene>
    <name evidence="5" type="ORF">SMACR_05059</name>
</gene>
<dbReference type="Proteomes" id="UP000433876">
    <property type="component" value="Unassembled WGS sequence"/>
</dbReference>
<name>A0A8S8ZYU6_SORMA</name>
<evidence type="ECO:0000256" key="1">
    <source>
        <dbReference type="ARBA" id="ARBA00022729"/>
    </source>
</evidence>
<feature type="compositionally biased region" description="Low complexity" evidence="2">
    <location>
        <begin position="84"/>
        <end position="100"/>
    </location>
</feature>
<keyword evidence="1 3" id="KW-0732">Signal</keyword>
<dbReference type="AlphaFoldDB" id="A0A8S8ZYU6"/>
<evidence type="ECO:0000313" key="5">
    <source>
        <dbReference type="EMBL" id="KAA8633485.1"/>
    </source>
</evidence>
<reference evidence="5 6" key="1">
    <citation type="submission" date="2017-07" db="EMBL/GenBank/DDBJ databases">
        <title>Genome sequence of the Sordaria macrospora wild type strain R19027.</title>
        <authorList>
            <person name="Nowrousian M."/>
            <person name="Teichert I."/>
            <person name="Kueck U."/>
        </authorList>
    </citation>
    <scope>NUCLEOTIDE SEQUENCE [LARGE SCALE GENOMIC DNA]</scope>
    <source>
        <strain evidence="5 6">R19027</strain>
        <tissue evidence="5">Mycelium</tissue>
    </source>
</reference>
<dbReference type="Gene3D" id="3.40.50.1820">
    <property type="entry name" value="alpha/beta hydrolase"/>
    <property type="match status" value="1"/>
</dbReference>
<feature type="domain" description="CBM1" evidence="4">
    <location>
        <begin position="22"/>
        <end position="58"/>
    </location>
</feature>
<dbReference type="InterPro" id="IPR029058">
    <property type="entry name" value="AB_hydrolase_fold"/>
</dbReference>
<dbReference type="GO" id="GO:0005576">
    <property type="term" value="C:extracellular region"/>
    <property type="evidence" value="ECO:0007669"/>
    <property type="project" value="InterPro"/>
</dbReference>
<dbReference type="InterPro" id="IPR000254">
    <property type="entry name" value="CBD"/>
</dbReference>
<dbReference type="VEuPathDB" id="FungiDB:SMAC_05059"/>
<protein>
    <recommendedName>
        <fullName evidence="4">CBM1 domain-containing protein</fullName>
    </recommendedName>
</protein>
<organism evidence="5 6">
    <name type="scientific">Sordaria macrospora</name>
    <dbReference type="NCBI Taxonomy" id="5147"/>
    <lineage>
        <taxon>Eukaryota</taxon>
        <taxon>Fungi</taxon>
        <taxon>Dikarya</taxon>
        <taxon>Ascomycota</taxon>
        <taxon>Pezizomycotina</taxon>
        <taxon>Sordariomycetes</taxon>
        <taxon>Sordariomycetidae</taxon>
        <taxon>Sordariales</taxon>
        <taxon>Sordariaceae</taxon>
        <taxon>Sordaria</taxon>
    </lineage>
</organism>
<dbReference type="SMART" id="SM00236">
    <property type="entry name" value="fCBD"/>
    <property type="match status" value="1"/>
</dbReference>
<sequence length="350" mass="38687">MLSPAQASALLVALGAAGVTAQTQNLWGQCGGIGWSGPTTCASGSYCFHQNDWYYQCIPGAGPTTAAPAQPTTTLISTTKAPTYSSSTAAAPSPTTSVPSAGGGGVCPNVPTSLGASVSTLPDPFTFAGGQKVINRADWTCRQAEIKALFEKYELGTLPAKPTVSASYSGSTLSITASTGGKLWPLPRHYQLRLLRCQHSRALRRRHHPLQQRRYRRPTRRLLARQGQILRPLRLLALRRRSHRLGLGRLPHHRRSRAHQIPNQHRPNPHRRNGLLAQRQGRLCSRRLRASHRPNPPPGVGSRRRRLLASRQLAELQRVQRARRQGNRRRKRLVFAQLQLLRQQRQPAAL</sequence>
<evidence type="ECO:0000313" key="6">
    <source>
        <dbReference type="Proteomes" id="UP000433876"/>
    </source>
</evidence>
<dbReference type="SUPFAM" id="SSF57180">
    <property type="entry name" value="Cellulose-binding domain"/>
    <property type="match status" value="1"/>
</dbReference>
<dbReference type="InterPro" id="IPR035971">
    <property type="entry name" value="CBD_sf"/>
</dbReference>
<dbReference type="GO" id="GO:0005975">
    <property type="term" value="P:carbohydrate metabolic process"/>
    <property type="evidence" value="ECO:0007669"/>
    <property type="project" value="InterPro"/>
</dbReference>
<dbReference type="PROSITE" id="PS00562">
    <property type="entry name" value="CBM1_1"/>
    <property type="match status" value="1"/>
</dbReference>
<dbReference type="PROSITE" id="PS51164">
    <property type="entry name" value="CBM1_2"/>
    <property type="match status" value="1"/>
</dbReference>
<feature type="chain" id="PRO_5035802434" description="CBM1 domain-containing protein" evidence="3">
    <location>
        <begin position="22"/>
        <end position="350"/>
    </location>
</feature>
<dbReference type="EMBL" id="NMPR01000036">
    <property type="protein sequence ID" value="KAA8633485.1"/>
    <property type="molecule type" value="Genomic_DNA"/>
</dbReference>
<dbReference type="GO" id="GO:0030248">
    <property type="term" value="F:cellulose binding"/>
    <property type="evidence" value="ECO:0007669"/>
    <property type="project" value="InterPro"/>
</dbReference>
<accession>A0A8S8ZYU6</accession>
<dbReference type="Pfam" id="PF00734">
    <property type="entry name" value="CBM_1"/>
    <property type="match status" value="1"/>
</dbReference>
<evidence type="ECO:0000256" key="3">
    <source>
        <dbReference type="SAM" id="SignalP"/>
    </source>
</evidence>
<feature type="region of interest" description="Disordered" evidence="2">
    <location>
        <begin position="253"/>
        <end position="272"/>
    </location>
</feature>
<feature type="signal peptide" evidence="3">
    <location>
        <begin position="1"/>
        <end position="21"/>
    </location>
</feature>
<feature type="region of interest" description="Disordered" evidence="2">
    <location>
        <begin position="84"/>
        <end position="103"/>
    </location>
</feature>
<evidence type="ECO:0000259" key="4">
    <source>
        <dbReference type="PROSITE" id="PS51164"/>
    </source>
</evidence>